<protein>
    <recommendedName>
        <fullName evidence="11">Cation/H+ exchanger transmembrane domain-containing protein</fullName>
    </recommendedName>
</protein>
<accession>A0A8H5I2C5</accession>
<feature type="transmembrane region" description="Helical" evidence="10">
    <location>
        <begin position="53"/>
        <end position="72"/>
    </location>
</feature>
<comment type="caution">
    <text evidence="12">The sequence shown here is derived from an EMBL/GenBank/DDBJ whole genome shotgun (WGS) entry which is preliminary data.</text>
</comment>
<keyword evidence="9" id="KW-0739">Sodium transport</keyword>
<dbReference type="PANTHER" id="PTHR43562:SF3">
    <property type="entry name" value="SODIUM ION_PROTON EXCHANGER (EUROFUNG)"/>
    <property type="match status" value="1"/>
</dbReference>
<proteinExistence type="predicted"/>
<gene>
    <name evidence="12" type="ORF">D9757_000326</name>
</gene>
<evidence type="ECO:0000256" key="1">
    <source>
        <dbReference type="ARBA" id="ARBA00004141"/>
    </source>
</evidence>
<feature type="domain" description="Cation/H+ exchanger transmembrane" evidence="11">
    <location>
        <begin position="31"/>
        <end position="152"/>
    </location>
</feature>
<evidence type="ECO:0000256" key="5">
    <source>
        <dbReference type="ARBA" id="ARBA00022989"/>
    </source>
</evidence>
<dbReference type="Proteomes" id="UP000518752">
    <property type="component" value="Unassembled WGS sequence"/>
</dbReference>
<keyword evidence="2" id="KW-0813">Transport</keyword>
<dbReference type="GO" id="GO:0006814">
    <property type="term" value="P:sodium ion transport"/>
    <property type="evidence" value="ECO:0007669"/>
    <property type="project" value="UniProtKB-KW"/>
</dbReference>
<evidence type="ECO:0000256" key="10">
    <source>
        <dbReference type="SAM" id="Phobius"/>
    </source>
</evidence>
<feature type="transmembrane region" description="Helical" evidence="10">
    <location>
        <begin position="27"/>
        <end position="47"/>
    </location>
</feature>
<evidence type="ECO:0000256" key="2">
    <source>
        <dbReference type="ARBA" id="ARBA00022448"/>
    </source>
</evidence>
<dbReference type="GO" id="GO:0015297">
    <property type="term" value="F:antiporter activity"/>
    <property type="evidence" value="ECO:0007669"/>
    <property type="project" value="UniProtKB-KW"/>
</dbReference>
<dbReference type="GO" id="GO:1902600">
    <property type="term" value="P:proton transmembrane transport"/>
    <property type="evidence" value="ECO:0007669"/>
    <property type="project" value="InterPro"/>
</dbReference>
<evidence type="ECO:0000256" key="7">
    <source>
        <dbReference type="ARBA" id="ARBA00023065"/>
    </source>
</evidence>
<feature type="transmembrane region" description="Helical" evidence="10">
    <location>
        <begin position="228"/>
        <end position="248"/>
    </location>
</feature>
<dbReference type="OrthoDB" id="1288932at2759"/>
<keyword evidence="5 10" id="KW-1133">Transmembrane helix</keyword>
<keyword evidence="4 10" id="KW-0812">Transmembrane</keyword>
<dbReference type="InterPro" id="IPR038770">
    <property type="entry name" value="Na+/solute_symporter_sf"/>
</dbReference>
<evidence type="ECO:0000259" key="11">
    <source>
        <dbReference type="Pfam" id="PF00999"/>
    </source>
</evidence>
<keyword evidence="8 10" id="KW-0472">Membrane</keyword>
<evidence type="ECO:0000313" key="13">
    <source>
        <dbReference type="Proteomes" id="UP000518752"/>
    </source>
</evidence>
<evidence type="ECO:0000256" key="3">
    <source>
        <dbReference type="ARBA" id="ARBA00022449"/>
    </source>
</evidence>
<dbReference type="PANTHER" id="PTHR43562">
    <property type="entry name" value="NAPA-TYPE SODIUM/HYDROGEN ANTIPORTER"/>
    <property type="match status" value="1"/>
</dbReference>
<keyword evidence="3" id="KW-0050">Antiport</keyword>
<feature type="transmembrane region" description="Helical" evidence="10">
    <location>
        <begin position="260"/>
        <end position="279"/>
    </location>
</feature>
<keyword evidence="7" id="KW-0406">Ion transport</keyword>
<comment type="subcellular location">
    <subcellularLocation>
        <location evidence="1">Membrane</location>
        <topology evidence="1">Multi-pass membrane protein</topology>
    </subcellularLocation>
</comment>
<dbReference type="AlphaFoldDB" id="A0A8H5I2C5"/>
<dbReference type="InterPro" id="IPR006153">
    <property type="entry name" value="Cation/H_exchanger_TM"/>
</dbReference>
<reference evidence="12 13" key="1">
    <citation type="journal article" date="2020" name="ISME J.">
        <title>Uncovering the hidden diversity of litter-decomposition mechanisms in mushroom-forming fungi.</title>
        <authorList>
            <person name="Floudas D."/>
            <person name="Bentzer J."/>
            <person name="Ahren D."/>
            <person name="Johansson T."/>
            <person name="Persson P."/>
            <person name="Tunlid A."/>
        </authorList>
    </citation>
    <scope>NUCLEOTIDE SEQUENCE [LARGE SCALE GENOMIC DNA]</scope>
    <source>
        <strain evidence="12 13">CBS 406.79</strain>
    </source>
</reference>
<evidence type="ECO:0000256" key="8">
    <source>
        <dbReference type="ARBA" id="ARBA00023136"/>
    </source>
</evidence>
<dbReference type="EMBL" id="JAACJN010000001">
    <property type="protein sequence ID" value="KAF5393737.1"/>
    <property type="molecule type" value="Genomic_DNA"/>
</dbReference>
<evidence type="ECO:0000256" key="9">
    <source>
        <dbReference type="ARBA" id="ARBA00023201"/>
    </source>
</evidence>
<evidence type="ECO:0000256" key="6">
    <source>
        <dbReference type="ARBA" id="ARBA00023053"/>
    </source>
</evidence>
<evidence type="ECO:0000256" key="4">
    <source>
        <dbReference type="ARBA" id="ARBA00022692"/>
    </source>
</evidence>
<feature type="transmembrane region" description="Helical" evidence="10">
    <location>
        <begin position="84"/>
        <end position="110"/>
    </location>
</feature>
<evidence type="ECO:0000313" key="12">
    <source>
        <dbReference type="EMBL" id="KAF5393737.1"/>
    </source>
</evidence>
<keyword evidence="13" id="KW-1185">Reference proteome</keyword>
<dbReference type="Gene3D" id="1.20.1530.20">
    <property type="match status" value="1"/>
</dbReference>
<name>A0A8H5I2C5_9AGAR</name>
<feature type="transmembrane region" description="Helical" evidence="10">
    <location>
        <begin position="116"/>
        <end position="137"/>
    </location>
</feature>
<keyword evidence="6" id="KW-0915">Sodium</keyword>
<dbReference type="Pfam" id="PF00999">
    <property type="entry name" value="Na_H_Exchanger"/>
    <property type="match status" value="1"/>
</dbReference>
<dbReference type="GO" id="GO:0016020">
    <property type="term" value="C:membrane"/>
    <property type="evidence" value="ECO:0007669"/>
    <property type="project" value="UniProtKB-SubCell"/>
</dbReference>
<sequence>MPQSDAHMADAGLSSSLRKRQRQEGNAELFLGFLALGIIYGAEAANILPNDILQAWLILGYIGFILLVFEAGMSTNIALLSKNLLSSLLLGGTGAVLPILFLILLLHLGFGYNTKFQAFAAGSSLSSTSLVTTLALLNPELRQTRAGAIFLSEYSSAPGQATLEPVSFLERTSPVFLLPKYFTPPETAAEQLGRAHNESRASLTLVADSGIYTPNLTFIIFVQPMLQYMLSPIFFSSIGAALLIRSLGSVDGSSRVVWRGLVYATLMAIAKFLTGVWLVPPDFFSFQRIQIMFPPFSFSSGFVDGVARINLGIIQTTRDHIHSQVYIHR</sequence>
<organism evidence="12 13">
    <name type="scientific">Collybiopsis confluens</name>
    <dbReference type="NCBI Taxonomy" id="2823264"/>
    <lineage>
        <taxon>Eukaryota</taxon>
        <taxon>Fungi</taxon>
        <taxon>Dikarya</taxon>
        <taxon>Basidiomycota</taxon>
        <taxon>Agaricomycotina</taxon>
        <taxon>Agaricomycetes</taxon>
        <taxon>Agaricomycetidae</taxon>
        <taxon>Agaricales</taxon>
        <taxon>Marasmiineae</taxon>
        <taxon>Omphalotaceae</taxon>
        <taxon>Collybiopsis</taxon>
    </lineage>
</organism>